<keyword evidence="3" id="KW-0418">Kinase</keyword>
<dbReference type="PROSITE" id="PS00107">
    <property type="entry name" value="PROTEIN_KINASE_ATP"/>
    <property type="match status" value="1"/>
</dbReference>
<sequence length="311" mass="35431">MEQICENRDPWLVDESSLTQACVLGRGSFGSVTLVGDPQLRAYAKKTCSINLFSNLEKELDIMLRFHNHPCIVQAKSTFVHLENNTRYCYIYMEYANKQTLHKMISEFPGKPLPEYMIQRAAGMILQGLEALHAKGYVHCDLKPGNILLFHSTTFGEPFDLKLADFGLSKEPNSSYAHPCGSMFPGTPHYMPRESLGPNGLIDPALDIWSLGCVVYEMFGGEPEQELFENYYEWRLFEEISPVAKDFLRQCHGLHPSYKGIMGLKYPIRATASELLNHPFITQKLSVPLPTIIRQQQEDWPMIPRLPGSIW</sequence>
<dbReference type="AlphaFoldDB" id="V4M4P6"/>
<dbReference type="InterPro" id="IPR011009">
    <property type="entry name" value="Kinase-like_dom_sf"/>
</dbReference>
<accession>V4M4P6</accession>
<dbReference type="PANTHER" id="PTHR48011">
    <property type="entry name" value="CCR4-NOT TRANSCRIPTIONAL COMPLEX SUBUNIT CAF120-RELATED"/>
    <property type="match status" value="1"/>
</dbReference>
<keyword evidence="2 5" id="KW-0547">Nucleotide-binding</keyword>
<dbReference type="SUPFAM" id="SSF56112">
    <property type="entry name" value="Protein kinase-like (PK-like)"/>
    <property type="match status" value="1"/>
</dbReference>
<evidence type="ECO:0000256" key="1">
    <source>
        <dbReference type="ARBA" id="ARBA00022679"/>
    </source>
</evidence>
<dbReference type="InterPro" id="IPR052751">
    <property type="entry name" value="Plant_MAPKKK"/>
</dbReference>
<evidence type="ECO:0000256" key="5">
    <source>
        <dbReference type="PROSITE-ProRule" id="PRU10141"/>
    </source>
</evidence>
<dbReference type="STRING" id="72664.V4M4P6"/>
<dbReference type="GO" id="GO:0004674">
    <property type="term" value="F:protein serine/threonine kinase activity"/>
    <property type="evidence" value="ECO:0007669"/>
    <property type="project" value="UniProtKB-KW"/>
</dbReference>
<dbReference type="OrthoDB" id="1073985at2759"/>
<dbReference type="GO" id="GO:0005524">
    <property type="term" value="F:ATP binding"/>
    <property type="evidence" value="ECO:0007669"/>
    <property type="project" value="UniProtKB-UniRule"/>
</dbReference>
<evidence type="ECO:0000256" key="6">
    <source>
        <dbReference type="RuleBase" id="RU000304"/>
    </source>
</evidence>
<dbReference type="Proteomes" id="UP000030689">
    <property type="component" value="Unassembled WGS sequence"/>
</dbReference>
<dbReference type="SMART" id="SM00220">
    <property type="entry name" value="S_TKc"/>
    <property type="match status" value="1"/>
</dbReference>
<reference evidence="8 9" key="1">
    <citation type="journal article" date="2013" name="Front. Plant Sci.">
        <title>The Reference Genome of the Halophytic Plant Eutrema salsugineum.</title>
        <authorList>
            <person name="Yang R."/>
            <person name="Jarvis D.E."/>
            <person name="Chen H."/>
            <person name="Beilstein M.A."/>
            <person name="Grimwood J."/>
            <person name="Jenkins J."/>
            <person name="Shu S."/>
            <person name="Prochnik S."/>
            <person name="Xin M."/>
            <person name="Ma C."/>
            <person name="Schmutz J."/>
            <person name="Wing R.A."/>
            <person name="Mitchell-Olds T."/>
            <person name="Schumaker K.S."/>
            <person name="Wang X."/>
        </authorList>
    </citation>
    <scope>NUCLEOTIDE SEQUENCE [LARGE SCALE GENOMIC DNA]</scope>
</reference>
<feature type="binding site" evidence="5">
    <location>
        <position position="46"/>
    </location>
    <ligand>
        <name>ATP</name>
        <dbReference type="ChEBI" id="CHEBI:30616"/>
    </ligand>
</feature>
<evidence type="ECO:0000313" key="9">
    <source>
        <dbReference type="Proteomes" id="UP000030689"/>
    </source>
</evidence>
<evidence type="ECO:0000256" key="2">
    <source>
        <dbReference type="ARBA" id="ARBA00022741"/>
    </source>
</evidence>
<keyword evidence="1" id="KW-0808">Transferase</keyword>
<dbReference type="Gramene" id="ESQ51199">
    <property type="protein sequence ID" value="ESQ51199"/>
    <property type="gene ID" value="EUTSA_v10017880mg"/>
</dbReference>
<keyword evidence="9" id="KW-1185">Reference proteome</keyword>
<keyword evidence="4 5" id="KW-0067">ATP-binding</keyword>
<feature type="domain" description="Protein kinase" evidence="7">
    <location>
        <begin position="18"/>
        <end position="281"/>
    </location>
</feature>
<keyword evidence="6" id="KW-0723">Serine/threonine-protein kinase</keyword>
<comment type="similarity">
    <text evidence="6">Belongs to the protein kinase superfamily.</text>
</comment>
<dbReference type="KEGG" id="eus:EUTSA_v10017880mg"/>
<evidence type="ECO:0000259" key="7">
    <source>
        <dbReference type="PROSITE" id="PS50011"/>
    </source>
</evidence>
<dbReference type="Gene3D" id="1.10.510.10">
    <property type="entry name" value="Transferase(Phosphotransferase) domain 1"/>
    <property type="match status" value="1"/>
</dbReference>
<evidence type="ECO:0000256" key="4">
    <source>
        <dbReference type="ARBA" id="ARBA00022840"/>
    </source>
</evidence>
<evidence type="ECO:0000313" key="8">
    <source>
        <dbReference type="EMBL" id="ESQ51199.1"/>
    </source>
</evidence>
<organism evidence="8 9">
    <name type="scientific">Eutrema salsugineum</name>
    <name type="common">Saltwater cress</name>
    <name type="synonym">Sisymbrium salsugineum</name>
    <dbReference type="NCBI Taxonomy" id="72664"/>
    <lineage>
        <taxon>Eukaryota</taxon>
        <taxon>Viridiplantae</taxon>
        <taxon>Streptophyta</taxon>
        <taxon>Embryophyta</taxon>
        <taxon>Tracheophyta</taxon>
        <taxon>Spermatophyta</taxon>
        <taxon>Magnoliopsida</taxon>
        <taxon>eudicotyledons</taxon>
        <taxon>Gunneridae</taxon>
        <taxon>Pentapetalae</taxon>
        <taxon>rosids</taxon>
        <taxon>malvids</taxon>
        <taxon>Brassicales</taxon>
        <taxon>Brassicaceae</taxon>
        <taxon>Eutremeae</taxon>
        <taxon>Eutrema</taxon>
    </lineage>
</organism>
<dbReference type="Pfam" id="PF00069">
    <property type="entry name" value="Pkinase"/>
    <property type="match status" value="1"/>
</dbReference>
<dbReference type="EMBL" id="KI517385">
    <property type="protein sequence ID" value="ESQ51199.1"/>
    <property type="molecule type" value="Genomic_DNA"/>
</dbReference>
<dbReference type="InterPro" id="IPR017441">
    <property type="entry name" value="Protein_kinase_ATP_BS"/>
</dbReference>
<dbReference type="OMA" id="MEQICEN"/>
<dbReference type="GO" id="GO:0007165">
    <property type="term" value="P:signal transduction"/>
    <property type="evidence" value="ECO:0007669"/>
    <property type="project" value="TreeGrafter"/>
</dbReference>
<evidence type="ECO:0000256" key="3">
    <source>
        <dbReference type="ARBA" id="ARBA00022777"/>
    </source>
</evidence>
<dbReference type="InterPro" id="IPR008271">
    <property type="entry name" value="Ser/Thr_kinase_AS"/>
</dbReference>
<dbReference type="PROSITE" id="PS00108">
    <property type="entry name" value="PROTEIN_KINASE_ST"/>
    <property type="match status" value="1"/>
</dbReference>
<protein>
    <recommendedName>
        <fullName evidence="7">Protein kinase domain-containing protein</fullName>
    </recommendedName>
</protein>
<name>V4M4P6_EUTSA</name>
<dbReference type="PROSITE" id="PS50011">
    <property type="entry name" value="PROTEIN_KINASE_DOM"/>
    <property type="match status" value="1"/>
</dbReference>
<proteinExistence type="inferred from homology"/>
<dbReference type="InterPro" id="IPR000719">
    <property type="entry name" value="Prot_kinase_dom"/>
</dbReference>
<dbReference type="PANTHER" id="PTHR48011:SF52">
    <property type="entry name" value="PROTEIN KINASE FAMILY PROTEIN-RELATED"/>
    <property type="match status" value="1"/>
</dbReference>
<gene>
    <name evidence="8" type="ORF">EUTSA_v10017880mg</name>
</gene>
<dbReference type="eggNOG" id="KOG0198">
    <property type="taxonomic scope" value="Eukaryota"/>
</dbReference>